<dbReference type="InterPro" id="IPR013976">
    <property type="entry name" value="HDOD"/>
</dbReference>
<evidence type="ECO:0000313" key="2">
    <source>
        <dbReference type="EMBL" id="SIN72550.1"/>
    </source>
</evidence>
<accession>A0A1N6DP75</accession>
<dbReference type="PANTHER" id="PTHR33525:SF6">
    <property type="entry name" value="HDOD DOMAIN-CONTAINING PROTEIN"/>
    <property type="match status" value="1"/>
</dbReference>
<dbReference type="Proteomes" id="UP000198461">
    <property type="component" value="Unassembled WGS sequence"/>
</dbReference>
<dbReference type="InterPro" id="IPR052340">
    <property type="entry name" value="RNase_Y/CdgJ"/>
</dbReference>
<dbReference type="AlphaFoldDB" id="A0A1N6DP75"/>
<dbReference type="STRING" id="364032.SAMN05443662_0317"/>
<dbReference type="PANTHER" id="PTHR33525">
    <property type="match status" value="1"/>
</dbReference>
<dbReference type="RefSeq" id="WP_074200641.1">
    <property type="nucleotide sequence ID" value="NZ_FSRE01000001.1"/>
</dbReference>
<gene>
    <name evidence="2" type="ORF">SAMN05443662_0317</name>
</gene>
<proteinExistence type="predicted"/>
<dbReference type="EMBL" id="FSRE01000001">
    <property type="protein sequence ID" value="SIN72550.1"/>
    <property type="molecule type" value="Genomic_DNA"/>
</dbReference>
<name>A0A1N6DP75_9GAMM</name>
<sequence length="285" mass="31831">MQQALKKADELLTQVKLPSLPQEVIQIQEELNKRYPNTVTIANLIAHHPELLNSFLDLINSSITHIDEPIHDARSAVNLLGLDELYNIFLASVFCERIAQNDEEREILQHGAMAGIAAAELSYWVEGITRSEAYLAGLTQNVGAIYMARLDQAYMHFFHDQLSKPWTAYEAELKHYGTAHTFVGTLVAKKWHIDPDIYKAILLHHDRQFTTKTVGHDKARKLIALILVANYVVGVTLGEHFITSELKAYRDTGMEVITPPDIAITAATAAVIKWGKSATLVSASH</sequence>
<evidence type="ECO:0000313" key="3">
    <source>
        <dbReference type="Proteomes" id="UP000198461"/>
    </source>
</evidence>
<protein>
    <submittedName>
        <fullName evidence="2">HD-like signal output (HDOD) domain, no enzymatic activity</fullName>
    </submittedName>
</protein>
<reference evidence="2 3" key="1">
    <citation type="submission" date="2016-11" db="EMBL/GenBank/DDBJ databases">
        <authorList>
            <person name="Jaros S."/>
            <person name="Januszkiewicz K."/>
            <person name="Wedrychowicz H."/>
        </authorList>
    </citation>
    <scope>NUCLEOTIDE SEQUENCE [LARGE SCALE GENOMIC DNA]</scope>
    <source>
        <strain evidence="2 3">DSM 17737</strain>
    </source>
</reference>
<evidence type="ECO:0000259" key="1">
    <source>
        <dbReference type="PROSITE" id="PS51833"/>
    </source>
</evidence>
<feature type="domain" description="HDOD" evidence="1">
    <location>
        <begin position="17"/>
        <end position="207"/>
    </location>
</feature>
<organism evidence="2 3">
    <name type="scientific">Sulfurivirga caldicuralii</name>
    <dbReference type="NCBI Taxonomy" id="364032"/>
    <lineage>
        <taxon>Bacteria</taxon>
        <taxon>Pseudomonadati</taxon>
        <taxon>Pseudomonadota</taxon>
        <taxon>Gammaproteobacteria</taxon>
        <taxon>Thiotrichales</taxon>
        <taxon>Piscirickettsiaceae</taxon>
        <taxon>Sulfurivirga</taxon>
    </lineage>
</organism>
<dbReference type="Pfam" id="PF08668">
    <property type="entry name" value="HDOD"/>
    <property type="match status" value="1"/>
</dbReference>
<keyword evidence="3" id="KW-1185">Reference proteome</keyword>
<dbReference type="PROSITE" id="PS51833">
    <property type="entry name" value="HDOD"/>
    <property type="match status" value="1"/>
</dbReference>
<dbReference type="Gene3D" id="1.10.3210.10">
    <property type="entry name" value="Hypothetical protein af1432"/>
    <property type="match status" value="1"/>
</dbReference>
<dbReference type="SUPFAM" id="SSF109604">
    <property type="entry name" value="HD-domain/PDEase-like"/>
    <property type="match status" value="1"/>
</dbReference>
<dbReference type="OrthoDB" id="5611471at2"/>